<reference evidence="1" key="1">
    <citation type="journal article" date="2014" name="Int. J. Syst. Evol. Microbiol.">
        <title>Complete genome sequence of Corynebacterium casei LMG S-19264T (=DSM 44701T), isolated from a smear-ripened cheese.</title>
        <authorList>
            <consortium name="US DOE Joint Genome Institute (JGI-PGF)"/>
            <person name="Walter F."/>
            <person name="Albersmeier A."/>
            <person name="Kalinowski J."/>
            <person name="Ruckert C."/>
        </authorList>
    </citation>
    <scope>NUCLEOTIDE SEQUENCE</scope>
    <source>
        <strain evidence="1">JCM 3093</strain>
    </source>
</reference>
<dbReference type="EMBL" id="BMQD01000029">
    <property type="protein sequence ID" value="GGK94311.1"/>
    <property type="molecule type" value="Genomic_DNA"/>
</dbReference>
<accession>A0AA37F7N7</accession>
<protein>
    <submittedName>
        <fullName evidence="1">Uncharacterized protein</fullName>
    </submittedName>
</protein>
<organism evidence="1 2">
    <name type="scientific">Planomonospora parontospora</name>
    <dbReference type="NCBI Taxonomy" id="58119"/>
    <lineage>
        <taxon>Bacteria</taxon>
        <taxon>Bacillati</taxon>
        <taxon>Actinomycetota</taxon>
        <taxon>Actinomycetes</taxon>
        <taxon>Streptosporangiales</taxon>
        <taxon>Streptosporangiaceae</taxon>
        <taxon>Planomonospora</taxon>
    </lineage>
</organism>
<dbReference type="AlphaFoldDB" id="A0AA37F7N7"/>
<name>A0AA37F7N7_9ACTN</name>
<comment type="caution">
    <text evidence="1">The sequence shown here is derived from an EMBL/GenBank/DDBJ whole genome shotgun (WGS) entry which is preliminary data.</text>
</comment>
<evidence type="ECO:0000313" key="2">
    <source>
        <dbReference type="Proteomes" id="UP000627984"/>
    </source>
</evidence>
<dbReference type="Proteomes" id="UP000627984">
    <property type="component" value="Unassembled WGS sequence"/>
</dbReference>
<reference evidence="1" key="2">
    <citation type="submission" date="2022-09" db="EMBL/GenBank/DDBJ databases">
        <authorList>
            <person name="Sun Q."/>
            <person name="Ohkuma M."/>
        </authorList>
    </citation>
    <scope>NUCLEOTIDE SEQUENCE</scope>
    <source>
        <strain evidence="1">JCM 3093</strain>
    </source>
</reference>
<sequence length="185" mass="19668">MNHHPAPAPTPEVLHQERALHRRIRRALALALAGDHRTERAAKAIGVHHGRAGLVIAMLHWTLALCEHTPSGLHPVEVLLPNGPAAPGLPVTSEIAEWAADLIQARLDDDRAAFDALLEVPDGPAAVRDHVMGLLTLIAAAARPARRGRQEQPATDVLDVLTLADLGTAMEAITGTVHHPDLPPG</sequence>
<evidence type="ECO:0000313" key="1">
    <source>
        <dbReference type="EMBL" id="GGK94311.1"/>
    </source>
</evidence>
<proteinExistence type="predicted"/>
<gene>
    <name evidence="1" type="ORF">GCM10010126_62170</name>
</gene>
<dbReference type="RefSeq" id="WP_191897975.1">
    <property type="nucleotide sequence ID" value="NZ_BMQD01000029.1"/>
</dbReference>